<proteinExistence type="predicted"/>
<evidence type="ECO:0000256" key="1">
    <source>
        <dbReference type="SAM" id="MobiDB-lite"/>
    </source>
</evidence>
<sequence length="340" mass="36602">MATPRQNQSSAVSHYDGMDTSLSASLISDHALAASVSIPAWSTPTLGAAPSSPNLEQAIRRSPSYCDWKTAVGIPQGPEISHSQGDDTKSTNEGDLDHSQFELSGLSMDAIIGSVMRMDTEPFPVVLPDTPSSSVRDQGQAELCSADPLTYEDALSELLVLATNLVANVKAYRASLDMDVESQRAILQCSMAASGQVLGVFQSIALQASVIASDTNLSIVDAPALLAQASSCYMLEASQWNVILTNILRNLKTSPTYSKKIARVIPTTRMEGLMFNTTLLQVRLFLQACMHTSQALCKQMNRIPEFLSGPGASLVDTEEVLKSVRAIHMAILNVFERLHT</sequence>
<accession>A0A2V1DQZ7</accession>
<dbReference type="EMBL" id="KZ805371">
    <property type="protein sequence ID" value="PVI00597.1"/>
    <property type="molecule type" value="Genomic_DNA"/>
</dbReference>
<evidence type="ECO:0000313" key="2">
    <source>
        <dbReference type="EMBL" id="PVI00597.1"/>
    </source>
</evidence>
<gene>
    <name evidence="2" type="ORF">DM02DRAFT_628432</name>
</gene>
<protein>
    <recommendedName>
        <fullName evidence="4">Aflatoxin regulatory protein domain-containing protein</fullName>
    </recommendedName>
</protein>
<feature type="compositionally biased region" description="Basic and acidic residues" evidence="1">
    <location>
        <begin position="84"/>
        <end position="95"/>
    </location>
</feature>
<dbReference type="AlphaFoldDB" id="A0A2V1DQZ7"/>
<keyword evidence="3" id="KW-1185">Reference proteome</keyword>
<reference evidence="2 3" key="1">
    <citation type="journal article" date="2018" name="Sci. Rep.">
        <title>Comparative genomics provides insights into the lifestyle and reveals functional heterogeneity of dark septate endophytic fungi.</title>
        <authorList>
            <person name="Knapp D.G."/>
            <person name="Nemeth J.B."/>
            <person name="Barry K."/>
            <person name="Hainaut M."/>
            <person name="Henrissat B."/>
            <person name="Johnson J."/>
            <person name="Kuo A."/>
            <person name="Lim J.H.P."/>
            <person name="Lipzen A."/>
            <person name="Nolan M."/>
            <person name="Ohm R.A."/>
            <person name="Tamas L."/>
            <person name="Grigoriev I.V."/>
            <person name="Spatafora J.W."/>
            <person name="Nagy L.G."/>
            <person name="Kovacs G.M."/>
        </authorList>
    </citation>
    <scope>NUCLEOTIDE SEQUENCE [LARGE SCALE GENOMIC DNA]</scope>
    <source>
        <strain evidence="2 3">DSE2036</strain>
    </source>
</reference>
<organism evidence="2 3">
    <name type="scientific">Periconia macrospinosa</name>
    <dbReference type="NCBI Taxonomy" id="97972"/>
    <lineage>
        <taxon>Eukaryota</taxon>
        <taxon>Fungi</taxon>
        <taxon>Dikarya</taxon>
        <taxon>Ascomycota</taxon>
        <taxon>Pezizomycotina</taxon>
        <taxon>Dothideomycetes</taxon>
        <taxon>Pleosporomycetidae</taxon>
        <taxon>Pleosporales</taxon>
        <taxon>Massarineae</taxon>
        <taxon>Periconiaceae</taxon>
        <taxon>Periconia</taxon>
    </lineage>
</organism>
<dbReference type="Proteomes" id="UP000244855">
    <property type="component" value="Unassembled WGS sequence"/>
</dbReference>
<evidence type="ECO:0000313" key="3">
    <source>
        <dbReference type="Proteomes" id="UP000244855"/>
    </source>
</evidence>
<name>A0A2V1DQZ7_9PLEO</name>
<evidence type="ECO:0008006" key="4">
    <source>
        <dbReference type="Google" id="ProtNLM"/>
    </source>
</evidence>
<feature type="region of interest" description="Disordered" evidence="1">
    <location>
        <begin position="75"/>
        <end position="95"/>
    </location>
</feature>